<keyword evidence="3" id="KW-0547">Nucleotide-binding</keyword>
<dbReference type="NCBIfam" id="TIGR03828">
    <property type="entry name" value="pfkB"/>
    <property type="match status" value="1"/>
</dbReference>
<dbReference type="InterPro" id="IPR011611">
    <property type="entry name" value="PfkB_dom"/>
</dbReference>
<evidence type="ECO:0000313" key="9">
    <source>
        <dbReference type="Proteomes" id="UP000198318"/>
    </source>
</evidence>
<keyword evidence="9" id="KW-1185">Reference proteome</keyword>
<feature type="domain" description="Carbohydrate kinase PfkB" evidence="7">
    <location>
        <begin position="7"/>
        <end position="279"/>
    </location>
</feature>
<dbReference type="CDD" id="cd01164">
    <property type="entry name" value="FruK_PfkB_like"/>
    <property type="match status" value="1"/>
</dbReference>
<keyword evidence="4 8" id="KW-0418">Kinase</keyword>
<name>A0A239LG79_9ACTN</name>
<evidence type="ECO:0000256" key="5">
    <source>
        <dbReference type="ARBA" id="ARBA00022840"/>
    </source>
</evidence>
<evidence type="ECO:0000256" key="4">
    <source>
        <dbReference type="ARBA" id="ARBA00022777"/>
    </source>
</evidence>
<dbReference type="OrthoDB" id="9801219at2"/>
<evidence type="ECO:0000256" key="6">
    <source>
        <dbReference type="PIRNR" id="PIRNR000535"/>
    </source>
</evidence>
<evidence type="ECO:0000259" key="7">
    <source>
        <dbReference type="Pfam" id="PF00294"/>
    </source>
</evidence>
<evidence type="ECO:0000256" key="2">
    <source>
        <dbReference type="ARBA" id="ARBA00022679"/>
    </source>
</evidence>
<reference evidence="8 9" key="1">
    <citation type="submission" date="2017-06" db="EMBL/GenBank/DDBJ databases">
        <authorList>
            <person name="Kim H.J."/>
            <person name="Triplett B.A."/>
        </authorList>
    </citation>
    <scope>NUCLEOTIDE SEQUENCE [LARGE SCALE GENOMIC DNA]</scope>
    <source>
        <strain evidence="8 9">DSM 44715</strain>
    </source>
</reference>
<dbReference type="AlphaFoldDB" id="A0A239LG79"/>
<keyword evidence="5" id="KW-0067">ATP-binding</keyword>
<dbReference type="SUPFAM" id="SSF53613">
    <property type="entry name" value="Ribokinase-like"/>
    <property type="match status" value="1"/>
</dbReference>
<evidence type="ECO:0000256" key="3">
    <source>
        <dbReference type="ARBA" id="ARBA00022741"/>
    </source>
</evidence>
<dbReference type="Gene3D" id="3.40.1190.20">
    <property type="match status" value="1"/>
</dbReference>
<gene>
    <name evidence="8" type="ORF">SAMN05443665_102294</name>
</gene>
<keyword evidence="2 6" id="KW-0808">Transferase</keyword>
<dbReference type="GO" id="GO:0016052">
    <property type="term" value="P:carbohydrate catabolic process"/>
    <property type="evidence" value="ECO:0007669"/>
    <property type="project" value="UniProtKB-ARBA"/>
</dbReference>
<organism evidence="8 9">
    <name type="scientific">Actinomadura meyerae</name>
    <dbReference type="NCBI Taxonomy" id="240840"/>
    <lineage>
        <taxon>Bacteria</taxon>
        <taxon>Bacillati</taxon>
        <taxon>Actinomycetota</taxon>
        <taxon>Actinomycetes</taxon>
        <taxon>Streptosporangiales</taxon>
        <taxon>Thermomonosporaceae</taxon>
        <taxon>Actinomadura</taxon>
    </lineage>
</organism>
<dbReference type="Proteomes" id="UP000198318">
    <property type="component" value="Unassembled WGS sequence"/>
</dbReference>
<dbReference type="PIRSF" id="PIRSF000535">
    <property type="entry name" value="1PFK/6PFK/LacC"/>
    <property type="match status" value="1"/>
</dbReference>
<dbReference type="FunFam" id="3.40.1190.20:FF:000001">
    <property type="entry name" value="Phosphofructokinase"/>
    <property type="match status" value="1"/>
</dbReference>
<dbReference type="GO" id="GO:0005829">
    <property type="term" value="C:cytosol"/>
    <property type="evidence" value="ECO:0007669"/>
    <property type="project" value="TreeGrafter"/>
</dbReference>
<accession>A0A239LG79</accession>
<evidence type="ECO:0000313" key="8">
    <source>
        <dbReference type="EMBL" id="SNT29365.1"/>
    </source>
</evidence>
<evidence type="ECO:0000256" key="1">
    <source>
        <dbReference type="ARBA" id="ARBA00010688"/>
    </source>
</evidence>
<protein>
    <submittedName>
        <fullName evidence="8">1-phosphofructokinase</fullName>
    </submittedName>
</protein>
<dbReference type="InterPro" id="IPR029056">
    <property type="entry name" value="Ribokinase-like"/>
</dbReference>
<dbReference type="RefSeq" id="WP_089328053.1">
    <property type="nucleotide sequence ID" value="NZ_FZOR01000022.1"/>
</dbReference>
<dbReference type="InterPro" id="IPR022463">
    <property type="entry name" value="1-PFruKinase"/>
</dbReference>
<dbReference type="Pfam" id="PF00294">
    <property type="entry name" value="PfkB"/>
    <property type="match status" value="1"/>
</dbReference>
<comment type="similarity">
    <text evidence="1">Belongs to the carbohydrate kinase PfkB family.</text>
</comment>
<dbReference type="NCBIfam" id="TIGR03168">
    <property type="entry name" value="1-PFK"/>
    <property type="match status" value="1"/>
</dbReference>
<dbReference type="GO" id="GO:0005524">
    <property type="term" value="F:ATP binding"/>
    <property type="evidence" value="ECO:0007669"/>
    <property type="project" value="UniProtKB-KW"/>
</dbReference>
<dbReference type="InterPro" id="IPR017583">
    <property type="entry name" value="Tagatose/fructose_Pkinase"/>
</dbReference>
<sequence length="312" mass="31140">MIVTVTLNPSLDRTIEVDVLARGAVIRARSARLDPGGKGVNVSRALLANGVASTAVVAVGGADGDQLHRLLAAEGMRVRAVRVAGRTRSNVTIAEPGGVDTKLNEPGGPLSPGELDELAAAVAAEAGAASWVVGCGSLPPGVPDDTYAALCRRFAPDGVRVAVDSSGAALRAAVAAGPDLIKPNREELAEAAGGAVDTVADAVEAAGELRARGARTVLVSLGAEGAVLVDDDGVRTGEAPVARPRGTVGAGDALLAGFLAAGARGPAALAEALAWGAAAVRTPAGRVPGPAEIRRDTVRIHPRPDLARPLLT</sequence>
<dbReference type="GO" id="GO:0008662">
    <property type="term" value="F:1-phosphofructokinase activity"/>
    <property type="evidence" value="ECO:0007669"/>
    <property type="project" value="InterPro"/>
</dbReference>
<dbReference type="GO" id="GO:0044281">
    <property type="term" value="P:small molecule metabolic process"/>
    <property type="evidence" value="ECO:0007669"/>
    <property type="project" value="UniProtKB-ARBA"/>
</dbReference>
<proteinExistence type="inferred from homology"/>
<dbReference type="PANTHER" id="PTHR46566:SF5">
    <property type="entry name" value="1-PHOSPHOFRUCTOKINASE"/>
    <property type="match status" value="1"/>
</dbReference>
<dbReference type="PANTHER" id="PTHR46566">
    <property type="entry name" value="1-PHOSPHOFRUCTOKINASE-RELATED"/>
    <property type="match status" value="1"/>
</dbReference>
<dbReference type="EMBL" id="FZOR01000022">
    <property type="protein sequence ID" value="SNT29365.1"/>
    <property type="molecule type" value="Genomic_DNA"/>
</dbReference>